<keyword evidence="4" id="KW-0732">Signal</keyword>
<dbReference type="InterPro" id="IPR025875">
    <property type="entry name" value="Leu-rich_rpt_4"/>
</dbReference>
<accession>A0AAV7DXP5</accession>
<evidence type="ECO:0000256" key="5">
    <source>
        <dbReference type="ARBA" id="ARBA00022737"/>
    </source>
</evidence>
<keyword evidence="2" id="KW-0433">Leucine-rich repeat</keyword>
<keyword evidence="10" id="KW-1185">Reference proteome</keyword>
<keyword evidence="3" id="KW-0812">Transmembrane</keyword>
<evidence type="ECO:0000256" key="3">
    <source>
        <dbReference type="ARBA" id="ARBA00022692"/>
    </source>
</evidence>
<evidence type="ECO:0000256" key="6">
    <source>
        <dbReference type="ARBA" id="ARBA00022989"/>
    </source>
</evidence>
<gene>
    <name evidence="9" type="ORF">H6P81_017274</name>
</gene>
<proteinExistence type="predicted"/>
<dbReference type="PANTHER" id="PTHR48063">
    <property type="entry name" value="LRR RECEPTOR-LIKE KINASE"/>
    <property type="match status" value="1"/>
</dbReference>
<evidence type="ECO:0000256" key="7">
    <source>
        <dbReference type="ARBA" id="ARBA00023136"/>
    </source>
</evidence>
<dbReference type="AlphaFoldDB" id="A0AAV7DXP5"/>
<dbReference type="InterPro" id="IPR001611">
    <property type="entry name" value="Leu-rich_rpt"/>
</dbReference>
<dbReference type="Gene3D" id="3.80.10.10">
    <property type="entry name" value="Ribonuclease Inhibitor"/>
    <property type="match status" value="1"/>
</dbReference>
<reference evidence="9 10" key="1">
    <citation type="submission" date="2021-07" db="EMBL/GenBank/DDBJ databases">
        <title>The Aristolochia fimbriata genome: insights into angiosperm evolution, floral development and chemical biosynthesis.</title>
        <authorList>
            <person name="Jiao Y."/>
        </authorList>
    </citation>
    <scope>NUCLEOTIDE SEQUENCE [LARGE SCALE GENOMIC DNA]</scope>
    <source>
        <strain evidence="9">IBCAS-2021</strain>
        <tissue evidence="9">Leaf</tissue>
    </source>
</reference>
<sequence>MNGTIPRIFEKLRHLMYLDLSNNDLIGSIPSTLCDDQSLDFLDLSENQISGNISPSMGNCTNLEVLDLAQNYLHGQIPQTFQNFQAMRKKQGQLRYSQIGVNNFDYEESLLLTANGKLSEYKKILSLVVAIDLSDNLFSVLTVEFVTSTNPIDLETVPGGFGPQPEIRLLPGKLQAIFGVLQDTALIFYEWSPGELSRIKRTLAPVFLPRLVVMQVHKLQ</sequence>
<dbReference type="PANTHER" id="PTHR48063:SF112">
    <property type="entry name" value="RECEPTOR LIKE PROTEIN 30-LIKE"/>
    <property type="match status" value="1"/>
</dbReference>
<keyword evidence="8" id="KW-0325">Glycoprotein</keyword>
<dbReference type="SUPFAM" id="SSF52058">
    <property type="entry name" value="L domain-like"/>
    <property type="match status" value="1"/>
</dbReference>
<evidence type="ECO:0000256" key="8">
    <source>
        <dbReference type="ARBA" id="ARBA00023180"/>
    </source>
</evidence>
<organism evidence="9 10">
    <name type="scientific">Aristolochia fimbriata</name>
    <name type="common">White veined hardy Dutchman's pipe vine</name>
    <dbReference type="NCBI Taxonomy" id="158543"/>
    <lineage>
        <taxon>Eukaryota</taxon>
        <taxon>Viridiplantae</taxon>
        <taxon>Streptophyta</taxon>
        <taxon>Embryophyta</taxon>
        <taxon>Tracheophyta</taxon>
        <taxon>Spermatophyta</taxon>
        <taxon>Magnoliopsida</taxon>
        <taxon>Magnoliidae</taxon>
        <taxon>Piperales</taxon>
        <taxon>Aristolochiaceae</taxon>
        <taxon>Aristolochia</taxon>
    </lineage>
</organism>
<evidence type="ECO:0000256" key="1">
    <source>
        <dbReference type="ARBA" id="ARBA00004479"/>
    </source>
</evidence>
<evidence type="ECO:0000256" key="2">
    <source>
        <dbReference type="ARBA" id="ARBA00022614"/>
    </source>
</evidence>
<comment type="subcellular location">
    <subcellularLocation>
        <location evidence="1">Membrane</location>
        <topology evidence="1">Single-pass type I membrane protein</topology>
    </subcellularLocation>
</comment>
<keyword evidence="6" id="KW-1133">Transmembrane helix</keyword>
<evidence type="ECO:0000313" key="9">
    <source>
        <dbReference type="EMBL" id="KAG9441420.1"/>
    </source>
</evidence>
<dbReference type="EMBL" id="JAINDJ010000007">
    <property type="protein sequence ID" value="KAG9441420.1"/>
    <property type="molecule type" value="Genomic_DNA"/>
</dbReference>
<keyword evidence="5" id="KW-0677">Repeat</keyword>
<dbReference type="FunFam" id="3.80.10.10:FF:000383">
    <property type="entry name" value="Leucine-rich repeat receptor protein kinase EMS1"/>
    <property type="match status" value="1"/>
</dbReference>
<dbReference type="Pfam" id="PF12799">
    <property type="entry name" value="LRR_4"/>
    <property type="match status" value="1"/>
</dbReference>
<dbReference type="InterPro" id="IPR032675">
    <property type="entry name" value="LRR_dom_sf"/>
</dbReference>
<dbReference type="Proteomes" id="UP000825729">
    <property type="component" value="Unassembled WGS sequence"/>
</dbReference>
<dbReference type="Pfam" id="PF00560">
    <property type="entry name" value="LRR_1"/>
    <property type="match status" value="1"/>
</dbReference>
<protein>
    <submittedName>
        <fullName evidence="9">Uncharacterized protein</fullName>
    </submittedName>
</protein>
<keyword evidence="7" id="KW-0472">Membrane</keyword>
<name>A0AAV7DXP5_ARIFI</name>
<comment type="caution">
    <text evidence="9">The sequence shown here is derived from an EMBL/GenBank/DDBJ whole genome shotgun (WGS) entry which is preliminary data.</text>
</comment>
<evidence type="ECO:0000313" key="10">
    <source>
        <dbReference type="Proteomes" id="UP000825729"/>
    </source>
</evidence>
<evidence type="ECO:0000256" key="4">
    <source>
        <dbReference type="ARBA" id="ARBA00022729"/>
    </source>
</evidence>
<dbReference type="InterPro" id="IPR046956">
    <property type="entry name" value="RLP23-like"/>
</dbReference>
<dbReference type="GO" id="GO:0016020">
    <property type="term" value="C:membrane"/>
    <property type="evidence" value="ECO:0007669"/>
    <property type="project" value="UniProtKB-SubCell"/>
</dbReference>